<evidence type="ECO:0000313" key="6">
    <source>
        <dbReference type="EMBL" id="KAK5577184.1"/>
    </source>
</evidence>
<dbReference type="InterPro" id="IPR036291">
    <property type="entry name" value="NAD(P)-bd_dom_sf"/>
</dbReference>
<gene>
    <name evidence="6" type="ORF">RB653_002122</name>
</gene>
<dbReference type="SUPFAM" id="SSF51735">
    <property type="entry name" value="NAD(P)-binding Rossmann-fold domains"/>
    <property type="match status" value="1"/>
</dbReference>
<dbReference type="GO" id="GO:0016491">
    <property type="term" value="F:oxidoreductase activity"/>
    <property type="evidence" value="ECO:0007669"/>
    <property type="project" value="UniProtKB-KW"/>
</dbReference>
<evidence type="ECO:0000256" key="5">
    <source>
        <dbReference type="SAM" id="Phobius"/>
    </source>
</evidence>
<name>A0AAN7TQ37_9MYCE</name>
<evidence type="ECO:0000256" key="4">
    <source>
        <dbReference type="RuleBase" id="RU000363"/>
    </source>
</evidence>
<reference evidence="6 7" key="1">
    <citation type="submission" date="2023-11" db="EMBL/GenBank/DDBJ databases">
        <title>Dfirmibasis_genome.</title>
        <authorList>
            <person name="Edelbroek B."/>
            <person name="Kjellin J."/>
            <person name="Jerlstrom-Hultqvist J."/>
            <person name="Soderbom F."/>
        </authorList>
    </citation>
    <scope>NUCLEOTIDE SEQUENCE [LARGE SCALE GENOMIC DNA]</scope>
    <source>
        <strain evidence="6 7">TNS-C-14</strain>
    </source>
</reference>
<proteinExistence type="inferred from homology"/>
<dbReference type="InterPro" id="IPR020904">
    <property type="entry name" value="Sc_DH/Rdtase_CS"/>
</dbReference>
<dbReference type="PROSITE" id="PS00061">
    <property type="entry name" value="ADH_SHORT"/>
    <property type="match status" value="1"/>
</dbReference>
<dbReference type="EMBL" id="JAVFKY010000004">
    <property type="protein sequence ID" value="KAK5577184.1"/>
    <property type="molecule type" value="Genomic_DNA"/>
</dbReference>
<evidence type="ECO:0000256" key="2">
    <source>
        <dbReference type="ARBA" id="ARBA00023002"/>
    </source>
</evidence>
<evidence type="ECO:0000313" key="7">
    <source>
        <dbReference type="Proteomes" id="UP001344447"/>
    </source>
</evidence>
<comment type="caution">
    <text evidence="6">The sequence shown here is derived from an EMBL/GenBank/DDBJ whole genome shotgun (WGS) entry which is preliminary data.</text>
</comment>
<dbReference type="PANTHER" id="PTHR44196:SF1">
    <property type="entry name" value="DEHYDROGENASE_REDUCTASE SDR FAMILY MEMBER 7B"/>
    <property type="match status" value="1"/>
</dbReference>
<keyword evidence="5" id="KW-0472">Membrane</keyword>
<dbReference type="Proteomes" id="UP001344447">
    <property type="component" value="Unassembled WGS sequence"/>
</dbReference>
<evidence type="ECO:0000256" key="1">
    <source>
        <dbReference type="ARBA" id="ARBA00006484"/>
    </source>
</evidence>
<comment type="function">
    <text evidence="3">Putative oxidoreductase.</text>
</comment>
<dbReference type="InterPro" id="IPR002347">
    <property type="entry name" value="SDR_fam"/>
</dbReference>
<keyword evidence="2" id="KW-0560">Oxidoreductase</keyword>
<comment type="similarity">
    <text evidence="1 4">Belongs to the short-chain dehydrogenases/reductases (SDR) family.</text>
</comment>
<keyword evidence="7" id="KW-1185">Reference proteome</keyword>
<feature type="transmembrane region" description="Helical" evidence="5">
    <location>
        <begin position="6"/>
        <end position="36"/>
    </location>
</feature>
<accession>A0AAN7TQ37</accession>
<dbReference type="PANTHER" id="PTHR44196">
    <property type="entry name" value="DEHYDROGENASE/REDUCTASE SDR FAMILY MEMBER 7B"/>
    <property type="match status" value="1"/>
</dbReference>
<sequence length="318" mass="35821">MIKLVYWIIFFIGFPYLIIKSLVSLILPIATLYFIYCNFVAPKLREKPESSYKGKVVIITGASSGIGAEIARKYAILGCKVAIVARRLEQLEKVKSNIIKDYSRVKEDDILVIRGDLTIVDDCKNMVEKVIDKWSKIDICIWNAGSGSLIEFSKLQGDISIYRENMELNYFSLVNCTHLVYKYLEQSHGSIVVISSLAGKFGTALRTSYSSSKHAVMGFFNSLRNETKNIQITIICPGFILTEFHDNLKTLDGKQVERNKGNFMTASQCATEIVLAERQGVRELIQTAKGRVGNYLQAIFPELIEFLTHKFASASVKK</sequence>
<keyword evidence="5" id="KW-0812">Transmembrane</keyword>
<dbReference type="PRINTS" id="PR00080">
    <property type="entry name" value="SDRFAMILY"/>
</dbReference>
<dbReference type="Pfam" id="PF00106">
    <property type="entry name" value="adh_short"/>
    <property type="match status" value="1"/>
</dbReference>
<dbReference type="AlphaFoldDB" id="A0AAN7TQ37"/>
<dbReference type="PRINTS" id="PR00081">
    <property type="entry name" value="GDHRDH"/>
</dbReference>
<dbReference type="GO" id="GO:0016020">
    <property type="term" value="C:membrane"/>
    <property type="evidence" value="ECO:0007669"/>
    <property type="project" value="TreeGrafter"/>
</dbReference>
<organism evidence="6 7">
    <name type="scientific">Dictyostelium firmibasis</name>
    <dbReference type="NCBI Taxonomy" id="79012"/>
    <lineage>
        <taxon>Eukaryota</taxon>
        <taxon>Amoebozoa</taxon>
        <taxon>Evosea</taxon>
        <taxon>Eumycetozoa</taxon>
        <taxon>Dictyostelia</taxon>
        <taxon>Dictyosteliales</taxon>
        <taxon>Dictyosteliaceae</taxon>
        <taxon>Dictyostelium</taxon>
    </lineage>
</organism>
<protein>
    <submittedName>
        <fullName evidence="6">Uncharacterized protein</fullName>
    </submittedName>
</protein>
<dbReference type="NCBIfam" id="NF004825">
    <property type="entry name" value="PRK06181.1"/>
    <property type="match status" value="1"/>
</dbReference>
<dbReference type="Gene3D" id="3.40.50.720">
    <property type="entry name" value="NAD(P)-binding Rossmann-like Domain"/>
    <property type="match status" value="1"/>
</dbReference>
<evidence type="ECO:0000256" key="3">
    <source>
        <dbReference type="ARBA" id="ARBA00037096"/>
    </source>
</evidence>
<keyword evidence="5" id="KW-1133">Transmembrane helix</keyword>